<dbReference type="EMBL" id="DUZY01000001">
    <property type="protein sequence ID" value="DAD20469.1"/>
    <property type="molecule type" value="Genomic_DNA"/>
</dbReference>
<sequence length="66" mass="7234">MAFFSTFFGCYFHSSRVICEGNDECKLPESNKIGCPADAAKSKKNSNRSPIPVSYFPLGTARLSPL</sequence>
<accession>A0A822XN43</accession>
<name>A0A822XN43_NELNU</name>
<proteinExistence type="predicted"/>
<gene>
    <name evidence="1" type="ORF">HUJ06_021932</name>
</gene>
<reference evidence="1 2" key="1">
    <citation type="journal article" date="2020" name="Mol. Biol. Evol.">
        <title>Distinct Expression and Methylation Patterns for Genes with Different Fates following a Single Whole-Genome Duplication in Flowering Plants.</title>
        <authorList>
            <person name="Shi T."/>
            <person name="Rahmani R.S."/>
            <person name="Gugger P.F."/>
            <person name="Wang M."/>
            <person name="Li H."/>
            <person name="Zhang Y."/>
            <person name="Li Z."/>
            <person name="Wang Q."/>
            <person name="Van de Peer Y."/>
            <person name="Marchal K."/>
            <person name="Chen J."/>
        </authorList>
    </citation>
    <scope>NUCLEOTIDE SEQUENCE [LARGE SCALE GENOMIC DNA]</scope>
    <source>
        <tissue evidence="1">Leaf</tissue>
    </source>
</reference>
<dbReference type="Proteomes" id="UP000607653">
    <property type="component" value="Unassembled WGS sequence"/>
</dbReference>
<evidence type="ECO:0000313" key="1">
    <source>
        <dbReference type="EMBL" id="DAD20469.1"/>
    </source>
</evidence>
<organism evidence="1 2">
    <name type="scientific">Nelumbo nucifera</name>
    <name type="common">Sacred lotus</name>
    <dbReference type="NCBI Taxonomy" id="4432"/>
    <lineage>
        <taxon>Eukaryota</taxon>
        <taxon>Viridiplantae</taxon>
        <taxon>Streptophyta</taxon>
        <taxon>Embryophyta</taxon>
        <taxon>Tracheophyta</taxon>
        <taxon>Spermatophyta</taxon>
        <taxon>Magnoliopsida</taxon>
        <taxon>Proteales</taxon>
        <taxon>Nelumbonaceae</taxon>
        <taxon>Nelumbo</taxon>
    </lineage>
</organism>
<dbReference type="AlphaFoldDB" id="A0A822XN43"/>
<protein>
    <submittedName>
        <fullName evidence="1">Uncharacterized protein</fullName>
    </submittedName>
</protein>
<evidence type="ECO:0000313" key="2">
    <source>
        <dbReference type="Proteomes" id="UP000607653"/>
    </source>
</evidence>
<comment type="caution">
    <text evidence="1">The sequence shown here is derived from an EMBL/GenBank/DDBJ whole genome shotgun (WGS) entry which is preliminary data.</text>
</comment>
<keyword evidence="2" id="KW-1185">Reference proteome</keyword>